<dbReference type="InterPro" id="IPR036259">
    <property type="entry name" value="MFS_trans_sf"/>
</dbReference>
<dbReference type="Pfam" id="PF07690">
    <property type="entry name" value="MFS_1"/>
    <property type="match status" value="1"/>
</dbReference>
<evidence type="ECO:0000256" key="3">
    <source>
        <dbReference type="ARBA" id="ARBA00023136"/>
    </source>
</evidence>
<organism evidence="6 7">
    <name type="scientific">Roseibium album</name>
    <dbReference type="NCBI Taxonomy" id="311410"/>
    <lineage>
        <taxon>Bacteria</taxon>
        <taxon>Pseudomonadati</taxon>
        <taxon>Pseudomonadota</taxon>
        <taxon>Alphaproteobacteria</taxon>
        <taxon>Hyphomicrobiales</taxon>
        <taxon>Stappiaceae</taxon>
        <taxon>Roseibium</taxon>
    </lineage>
</organism>
<evidence type="ECO:0000259" key="5">
    <source>
        <dbReference type="PROSITE" id="PS50850"/>
    </source>
</evidence>
<feature type="transmembrane region" description="Helical" evidence="4">
    <location>
        <begin position="109"/>
        <end position="133"/>
    </location>
</feature>
<keyword evidence="3 4" id="KW-0472">Membrane</keyword>
<dbReference type="STRING" id="311410.LA5095_02215"/>
<feature type="transmembrane region" description="Helical" evidence="4">
    <location>
        <begin position="55"/>
        <end position="73"/>
    </location>
</feature>
<name>A0A0M7AB12_9HYPH</name>
<feature type="transmembrane region" description="Helical" evidence="4">
    <location>
        <begin position="145"/>
        <end position="165"/>
    </location>
</feature>
<dbReference type="SUPFAM" id="SSF103473">
    <property type="entry name" value="MFS general substrate transporter"/>
    <property type="match status" value="1"/>
</dbReference>
<dbReference type="PANTHER" id="PTHR11360">
    <property type="entry name" value="MONOCARBOXYLATE TRANSPORTER"/>
    <property type="match status" value="1"/>
</dbReference>
<dbReference type="PANTHER" id="PTHR11360:SF284">
    <property type="entry name" value="EG:103B4.3 PROTEIN-RELATED"/>
    <property type="match status" value="1"/>
</dbReference>
<dbReference type="GO" id="GO:0022857">
    <property type="term" value="F:transmembrane transporter activity"/>
    <property type="evidence" value="ECO:0007669"/>
    <property type="project" value="InterPro"/>
</dbReference>
<feature type="transmembrane region" description="Helical" evidence="4">
    <location>
        <begin position="375"/>
        <end position="394"/>
    </location>
</feature>
<dbReference type="Proteomes" id="UP000049983">
    <property type="component" value="Unassembled WGS sequence"/>
</dbReference>
<evidence type="ECO:0000256" key="4">
    <source>
        <dbReference type="SAM" id="Phobius"/>
    </source>
</evidence>
<keyword evidence="7" id="KW-1185">Reference proteome</keyword>
<feature type="transmembrane region" description="Helical" evidence="4">
    <location>
        <begin position="285"/>
        <end position="305"/>
    </location>
</feature>
<evidence type="ECO:0000313" key="6">
    <source>
        <dbReference type="EMBL" id="CTQ66357.1"/>
    </source>
</evidence>
<accession>A0A0M7AB12</accession>
<keyword evidence="2 4" id="KW-1133">Transmembrane helix</keyword>
<dbReference type="Gene3D" id="1.20.1250.20">
    <property type="entry name" value="MFS general substrate transporter like domains"/>
    <property type="match status" value="1"/>
</dbReference>
<dbReference type="OrthoDB" id="146345at2"/>
<dbReference type="EMBL" id="CXWC01000002">
    <property type="protein sequence ID" value="CTQ66357.1"/>
    <property type="molecule type" value="Genomic_DNA"/>
</dbReference>
<dbReference type="InterPro" id="IPR020846">
    <property type="entry name" value="MFS_dom"/>
</dbReference>
<gene>
    <name evidence="6" type="primary">yhjX_2</name>
    <name evidence="6" type="ORF">LA5096_01071</name>
</gene>
<feature type="transmembrane region" description="Helical" evidence="4">
    <location>
        <begin position="311"/>
        <end position="333"/>
    </location>
</feature>
<evidence type="ECO:0000256" key="2">
    <source>
        <dbReference type="ARBA" id="ARBA00022989"/>
    </source>
</evidence>
<protein>
    <submittedName>
        <fullName evidence="6">Putative MFS-type transporter YhjX</fullName>
    </submittedName>
</protein>
<evidence type="ECO:0000256" key="1">
    <source>
        <dbReference type="ARBA" id="ARBA00022692"/>
    </source>
</evidence>
<sequence>MPATSNPAARFLFDPRFVLLAGSLIALVALGMRHSFGLFLDPIAGSLPDVDREAFGFAIALQNLMWGVAQPFAGMIADRFGSARVIFVGGMLYAGGLVCASAASTSLGLVLGFGVLVGVGLSATSYAVVLGAVGRRFPPERRTSALGIASLGGSLGIFLSVPVTLSLIDSLSWPTALVSLALVAAVICVLAPALSGRSVEPNADQTLKSALGEALSHRGFVLLVLGFFVCGFQLAFIGTHLPAYLLDRHLAPWLGGAALATIGATNIAGTFVCGVLGDILSKKKILVALYLARSGAVAVFVLLVPSDVSTLLFAAVMGFTWLGTVPLTTGIVAQIFGARYLATLVGIVFLMHQIGSFLGAWLGGLVFEHTGNYDIMWWSVVASGVLAAVIHLPINERSLADEGAVPGRVLRNA</sequence>
<dbReference type="InterPro" id="IPR011701">
    <property type="entry name" value="MFS"/>
</dbReference>
<feature type="transmembrane region" description="Helical" evidence="4">
    <location>
        <begin position="171"/>
        <end position="194"/>
    </location>
</feature>
<dbReference type="GeneID" id="97668504"/>
<dbReference type="PROSITE" id="PS50850">
    <property type="entry name" value="MFS"/>
    <property type="match status" value="1"/>
</dbReference>
<feature type="transmembrane region" description="Helical" evidence="4">
    <location>
        <begin position="250"/>
        <end position="273"/>
    </location>
</feature>
<feature type="domain" description="Major facilitator superfamily (MFS) profile" evidence="5">
    <location>
        <begin position="15"/>
        <end position="399"/>
    </location>
</feature>
<feature type="transmembrane region" description="Helical" evidence="4">
    <location>
        <begin position="215"/>
        <end position="238"/>
    </location>
</feature>
<dbReference type="RefSeq" id="WP_055114871.1">
    <property type="nucleotide sequence ID" value="NZ_CXWA01000002.1"/>
</dbReference>
<dbReference type="AlphaFoldDB" id="A0A0M7AB12"/>
<reference evidence="7" key="1">
    <citation type="submission" date="2015-07" db="EMBL/GenBank/DDBJ databases">
        <authorList>
            <person name="Rodrigo-Torres Lidia"/>
            <person name="Arahal R.David."/>
        </authorList>
    </citation>
    <scope>NUCLEOTIDE SEQUENCE [LARGE SCALE GENOMIC DNA]</scope>
    <source>
        <strain evidence="7">CECT 5096</strain>
    </source>
</reference>
<dbReference type="CDD" id="cd17355">
    <property type="entry name" value="MFS_YcxA_like"/>
    <property type="match status" value="1"/>
</dbReference>
<feature type="transmembrane region" description="Helical" evidence="4">
    <location>
        <begin position="85"/>
        <end position="103"/>
    </location>
</feature>
<dbReference type="InterPro" id="IPR050327">
    <property type="entry name" value="Proton-linked_MCT"/>
</dbReference>
<proteinExistence type="predicted"/>
<feature type="transmembrane region" description="Helical" evidence="4">
    <location>
        <begin position="340"/>
        <end position="363"/>
    </location>
</feature>
<keyword evidence="1 4" id="KW-0812">Transmembrane</keyword>
<evidence type="ECO:0000313" key="7">
    <source>
        <dbReference type="Proteomes" id="UP000049983"/>
    </source>
</evidence>